<dbReference type="InterPro" id="IPR012951">
    <property type="entry name" value="BBE"/>
</dbReference>
<protein>
    <submittedName>
        <fullName evidence="3">FAD binding domain-containing protein</fullName>
    </submittedName>
</protein>
<dbReference type="GO" id="GO:0016491">
    <property type="term" value="F:oxidoreductase activity"/>
    <property type="evidence" value="ECO:0007669"/>
    <property type="project" value="InterPro"/>
</dbReference>
<evidence type="ECO:0000259" key="2">
    <source>
        <dbReference type="Pfam" id="PF08031"/>
    </source>
</evidence>
<dbReference type="OrthoDB" id="9983560at2759"/>
<name>A0A8H7DLW3_9AGAR</name>
<dbReference type="Pfam" id="PF08031">
    <property type="entry name" value="BBE"/>
    <property type="match status" value="1"/>
</dbReference>
<reference evidence="3" key="1">
    <citation type="submission" date="2020-05" db="EMBL/GenBank/DDBJ databases">
        <title>Mycena genomes resolve the evolution of fungal bioluminescence.</title>
        <authorList>
            <person name="Tsai I.J."/>
        </authorList>
    </citation>
    <scope>NUCLEOTIDE SEQUENCE</scope>
    <source>
        <strain evidence="3">160909Yilan</strain>
    </source>
</reference>
<feature type="domain" description="Berberine/berberine-like" evidence="2">
    <location>
        <begin position="186"/>
        <end position="216"/>
    </location>
</feature>
<accession>A0A8H7DLW3</accession>
<proteinExistence type="predicted"/>
<dbReference type="Proteomes" id="UP000623467">
    <property type="component" value="Unassembled WGS sequence"/>
</dbReference>
<organism evidence="3 4">
    <name type="scientific">Mycena sanguinolenta</name>
    <dbReference type="NCBI Taxonomy" id="230812"/>
    <lineage>
        <taxon>Eukaryota</taxon>
        <taxon>Fungi</taxon>
        <taxon>Dikarya</taxon>
        <taxon>Basidiomycota</taxon>
        <taxon>Agaricomycotina</taxon>
        <taxon>Agaricomycetes</taxon>
        <taxon>Agaricomycetidae</taxon>
        <taxon>Agaricales</taxon>
        <taxon>Marasmiineae</taxon>
        <taxon>Mycenaceae</taxon>
        <taxon>Mycena</taxon>
    </lineage>
</organism>
<feature type="signal peptide" evidence="1">
    <location>
        <begin position="1"/>
        <end position="27"/>
    </location>
</feature>
<evidence type="ECO:0000313" key="4">
    <source>
        <dbReference type="Proteomes" id="UP000623467"/>
    </source>
</evidence>
<dbReference type="AlphaFoldDB" id="A0A8H7DLW3"/>
<sequence>MHPSLIAAAVHALLLAWAATLPQAASASTTTKAPGACKCFPGDACWPSDAEWSAFNETVGGRLIKTVPLGFPCYAPHHNATECAILQSDWLSSPVHYNSSSSVQVPIFADASCDPFTTETRPADSETIPLVNGQSQQEAVNNQDQLTTEFISELKQLTPGSGSYNNEVRILLLTSQKWLNVNPKADFQDPDFKLAFWGANYNKLLAIHDKWDPDQLLYGSINVGGDRWKETGKEDFVKSDLILHLIWCIKRQIKYQKQL</sequence>
<gene>
    <name evidence="3" type="ORF">MSAN_00256800</name>
</gene>
<dbReference type="EMBL" id="JACAZH010000001">
    <property type="protein sequence ID" value="KAF7378312.1"/>
    <property type="molecule type" value="Genomic_DNA"/>
</dbReference>
<evidence type="ECO:0000313" key="3">
    <source>
        <dbReference type="EMBL" id="KAF7378312.1"/>
    </source>
</evidence>
<dbReference type="GO" id="GO:0050660">
    <property type="term" value="F:flavin adenine dinucleotide binding"/>
    <property type="evidence" value="ECO:0007669"/>
    <property type="project" value="InterPro"/>
</dbReference>
<comment type="caution">
    <text evidence="3">The sequence shown here is derived from an EMBL/GenBank/DDBJ whole genome shotgun (WGS) entry which is preliminary data.</text>
</comment>
<feature type="chain" id="PRO_5034173061" evidence="1">
    <location>
        <begin position="28"/>
        <end position="259"/>
    </location>
</feature>
<keyword evidence="1" id="KW-0732">Signal</keyword>
<evidence type="ECO:0000256" key="1">
    <source>
        <dbReference type="SAM" id="SignalP"/>
    </source>
</evidence>
<keyword evidence="4" id="KW-1185">Reference proteome</keyword>